<dbReference type="InterPro" id="IPR029052">
    <property type="entry name" value="Metallo-depent_PP-like"/>
</dbReference>
<reference evidence="3" key="1">
    <citation type="journal article" date="2015" name="Nature">
        <title>Complex archaea that bridge the gap between prokaryotes and eukaryotes.</title>
        <authorList>
            <person name="Spang A."/>
            <person name="Saw J.H."/>
            <person name="Jorgensen S.L."/>
            <person name="Zaremba-Niedzwiedzka K."/>
            <person name="Martijn J."/>
            <person name="Lind A.E."/>
            <person name="van Eijk R."/>
            <person name="Schleper C."/>
            <person name="Guy L."/>
            <person name="Ettema T.J."/>
        </authorList>
    </citation>
    <scope>NUCLEOTIDE SEQUENCE</scope>
</reference>
<evidence type="ECO:0000313" key="3">
    <source>
        <dbReference type="EMBL" id="KKL13608.1"/>
    </source>
</evidence>
<sequence length="266" mass="29618">KVFFFRADPTAINVLKVAGIDYVTLANNHTLDFQEAALLETLERLDRNNIAHAGAGMDINEASRPALLEAKGIKVGVVAFTNNEPDFSATESRPGTNYTPITTDDKIFKRVKSAIASARDTGANIVVFSIHWGPNMRQFPPDYFKEFAHAVMDAGADIFHGHSAHIFQGIEIYKGKPIMYDTGDFIDDYYVGPEKNDQQLLYLITTSSSGVERFELIPVLISECQVNQTTGEIFDEIFERIKMLSNAMGTEVFKKGNRLEIVLSID</sequence>
<protein>
    <recommendedName>
        <fullName evidence="2">Capsule synthesis protein CapA domain-containing protein</fullName>
    </recommendedName>
</protein>
<dbReference type="PANTHER" id="PTHR33393">
    <property type="entry name" value="POLYGLUTAMINE SYNTHESIS ACCESSORY PROTEIN RV0574C-RELATED"/>
    <property type="match status" value="1"/>
</dbReference>
<name>A0A0F9DNT3_9ZZZZ</name>
<dbReference type="PANTHER" id="PTHR33393:SF11">
    <property type="entry name" value="POLYGLUTAMINE SYNTHESIS ACCESSORY PROTEIN RV0574C-RELATED"/>
    <property type="match status" value="1"/>
</dbReference>
<dbReference type="SMART" id="SM00854">
    <property type="entry name" value="PGA_cap"/>
    <property type="match status" value="1"/>
</dbReference>
<comment type="similarity">
    <text evidence="1">Belongs to the CapA family.</text>
</comment>
<dbReference type="EMBL" id="LAZR01040788">
    <property type="protein sequence ID" value="KKL13608.1"/>
    <property type="molecule type" value="Genomic_DNA"/>
</dbReference>
<comment type="caution">
    <text evidence="3">The sequence shown here is derived from an EMBL/GenBank/DDBJ whole genome shotgun (WGS) entry which is preliminary data.</text>
</comment>
<feature type="non-terminal residue" evidence="3">
    <location>
        <position position="1"/>
    </location>
</feature>
<dbReference type="InterPro" id="IPR019079">
    <property type="entry name" value="Capsule_synth_CapA"/>
</dbReference>
<dbReference type="AlphaFoldDB" id="A0A0F9DNT3"/>
<dbReference type="CDD" id="cd07381">
    <property type="entry name" value="MPP_CapA"/>
    <property type="match status" value="1"/>
</dbReference>
<dbReference type="SUPFAM" id="SSF56300">
    <property type="entry name" value="Metallo-dependent phosphatases"/>
    <property type="match status" value="1"/>
</dbReference>
<feature type="domain" description="Capsule synthesis protein CapA" evidence="2">
    <location>
        <begin position="1"/>
        <end position="189"/>
    </location>
</feature>
<accession>A0A0F9DNT3</accession>
<gene>
    <name evidence="3" type="ORF">LCGC14_2524070</name>
</gene>
<evidence type="ECO:0000259" key="2">
    <source>
        <dbReference type="SMART" id="SM00854"/>
    </source>
</evidence>
<evidence type="ECO:0000256" key="1">
    <source>
        <dbReference type="ARBA" id="ARBA00005662"/>
    </source>
</evidence>
<proteinExistence type="inferred from homology"/>
<dbReference type="InterPro" id="IPR052169">
    <property type="entry name" value="CW_Biosynth-Accessory"/>
</dbReference>
<dbReference type="Gene3D" id="3.60.21.10">
    <property type="match status" value="1"/>
</dbReference>
<dbReference type="Pfam" id="PF09587">
    <property type="entry name" value="PGA_cap"/>
    <property type="match status" value="1"/>
</dbReference>
<organism evidence="3">
    <name type="scientific">marine sediment metagenome</name>
    <dbReference type="NCBI Taxonomy" id="412755"/>
    <lineage>
        <taxon>unclassified sequences</taxon>
        <taxon>metagenomes</taxon>
        <taxon>ecological metagenomes</taxon>
    </lineage>
</organism>